<dbReference type="Gene3D" id="1.20.1250.20">
    <property type="entry name" value="MFS general substrate transporter like domains"/>
    <property type="match status" value="2"/>
</dbReference>
<reference evidence="7" key="1">
    <citation type="submission" date="2015-02" db="EMBL/GenBank/DDBJ databases">
        <title>Genome sequencing for Strongylocentrotus purpuratus.</title>
        <authorList>
            <person name="Murali S."/>
            <person name="Liu Y."/>
            <person name="Vee V."/>
            <person name="English A."/>
            <person name="Wang M."/>
            <person name="Skinner E."/>
            <person name="Han Y."/>
            <person name="Muzny D.M."/>
            <person name="Worley K.C."/>
            <person name="Gibbs R.A."/>
        </authorList>
    </citation>
    <scope>NUCLEOTIDE SEQUENCE</scope>
</reference>
<evidence type="ECO:0000256" key="1">
    <source>
        <dbReference type="ARBA" id="ARBA00004141"/>
    </source>
</evidence>
<dbReference type="EnsemblMetazoa" id="XM_030994287">
    <property type="protein sequence ID" value="XP_030850147"/>
    <property type="gene ID" value="LOC592457"/>
</dbReference>
<dbReference type="PROSITE" id="PS00216">
    <property type="entry name" value="SUGAR_TRANSPORT_1"/>
    <property type="match status" value="1"/>
</dbReference>
<dbReference type="KEGG" id="spu:592457"/>
<sequence>MRFDDILGELGSFGPYQRRVYLVVCLMAATTAFHSMTQAENWEDENCTEWNLSADECEEAKKNGSIPVSYEGDGDLFYDQCYMYNITGVDFDPSYNSPTNGSAEILPCQDGWEHDKSELKSSIVQDSDLVCEKKNLPDYAQSVFYFGYMVGSIFFGVLADKIGRYPTLFICLGVQAGVGVLIAFSPNYWVYIVLRFFQAAGNKAVLQVAFIIVVEFVGPKWRTVAGITFQIFFALAYMLLAIIAYFVRYWRTLQLIISAPLFLFFLLMPMVNNMVYSGLTYSTGDLGVNVYLNFFLSGAVEIVGYVSAMFAIEFFGRRPSIATFLFIGGSACLINIGLPIGTWNTVVALTGKSAISASYAIVYIYSAECFPTPVRSIGVGTCSMMARVGAIISPMILILGEYYYPAPLIIFGTTTILAGFLSFLLPETRGKKLPETVEEGEIFGT</sequence>
<dbReference type="PANTHER" id="PTHR24064">
    <property type="entry name" value="SOLUTE CARRIER FAMILY 22 MEMBER"/>
    <property type="match status" value="1"/>
</dbReference>
<keyword evidence="7" id="KW-1185">Reference proteome</keyword>
<dbReference type="InParanoid" id="A0A7M7T301"/>
<comment type="subcellular location">
    <subcellularLocation>
        <location evidence="1">Membrane</location>
        <topology evidence="1">Multi-pass membrane protein</topology>
    </subcellularLocation>
</comment>
<proteinExistence type="predicted"/>
<dbReference type="GO" id="GO:0022857">
    <property type="term" value="F:transmembrane transporter activity"/>
    <property type="evidence" value="ECO:0007669"/>
    <property type="project" value="InterPro"/>
</dbReference>
<dbReference type="SUPFAM" id="SSF103473">
    <property type="entry name" value="MFS general substrate transporter"/>
    <property type="match status" value="1"/>
</dbReference>
<feature type="transmembrane region" description="Helical" evidence="5">
    <location>
        <begin position="224"/>
        <end position="246"/>
    </location>
</feature>
<dbReference type="GO" id="GO:0016020">
    <property type="term" value="C:membrane"/>
    <property type="evidence" value="ECO:0007669"/>
    <property type="project" value="UniProtKB-SubCell"/>
</dbReference>
<dbReference type="OMA" id="MECQLAK"/>
<evidence type="ECO:0000313" key="6">
    <source>
        <dbReference type="EnsemblMetazoa" id="XP_030850147"/>
    </source>
</evidence>
<feature type="transmembrane region" description="Helical" evidence="5">
    <location>
        <begin position="196"/>
        <end position="218"/>
    </location>
</feature>
<dbReference type="GeneID" id="592457"/>
<dbReference type="OrthoDB" id="5296287at2759"/>
<name>A0A7M7T301_STRPU</name>
<feature type="transmembrane region" description="Helical" evidence="5">
    <location>
        <begin position="165"/>
        <end position="184"/>
    </location>
</feature>
<dbReference type="InterPro" id="IPR005829">
    <property type="entry name" value="Sugar_transporter_CS"/>
</dbReference>
<feature type="transmembrane region" description="Helical" evidence="5">
    <location>
        <begin position="253"/>
        <end position="271"/>
    </location>
</feature>
<feature type="transmembrane region" description="Helical" evidence="5">
    <location>
        <begin position="404"/>
        <end position="425"/>
    </location>
</feature>
<evidence type="ECO:0000256" key="5">
    <source>
        <dbReference type="SAM" id="Phobius"/>
    </source>
</evidence>
<dbReference type="Pfam" id="PF00083">
    <property type="entry name" value="Sugar_tr"/>
    <property type="match status" value="1"/>
</dbReference>
<dbReference type="InterPro" id="IPR005828">
    <property type="entry name" value="MFS_sugar_transport-like"/>
</dbReference>
<evidence type="ECO:0000313" key="7">
    <source>
        <dbReference type="Proteomes" id="UP000007110"/>
    </source>
</evidence>
<feature type="transmembrane region" description="Helical" evidence="5">
    <location>
        <begin position="143"/>
        <end position="159"/>
    </location>
</feature>
<evidence type="ECO:0000256" key="4">
    <source>
        <dbReference type="ARBA" id="ARBA00023136"/>
    </source>
</evidence>
<evidence type="ECO:0008006" key="8">
    <source>
        <dbReference type="Google" id="ProtNLM"/>
    </source>
</evidence>
<organism evidence="6 7">
    <name type="scientific">Strongylocentrotus purpuratus</name>
    <name type="common">Purple sea urchin</name>
    <dbReference type="NCBI Taxonomy" id="7668"/>
    <lineage>
        <taxon>Eukaryota</taxon>
        <taxon>Metazoa</taxon>
        <taxon>Echinodermata</taxon>
        <taxon>Eleutherozoa</taxon>
        <taxon>Echinozoa</taxon>
        <taxon>Echinoidea</taxon>
        <taxon>Euechinoidea</taxon>
        <taxon>Echinacea</taxon>
        <taxon>Camarodonta</taxon>
        <taxon>Echinidea</taxon>
        <taxon>Strongylocentrotidae</taxon>
        <taxon>Strongylocentrotus</taxon>
    </lineage>
</organism>
<protein>
    <recommendedName>
        <fullName evidence="8">Major facilitator superfamily (MFS) profile domain-containing protein</fullName>
    </recommendedName>
</protein>
<dbReference type="CDD" id="cd17317">
    <property type="entry name" value="MFS_SLC22"/>
    <property type="match status" value="1"/>
</dbReference>
<accession>A0A7M7T301</accession>
<dbReference type="InterPro" id="IPR011701">
    <property type="entry name" value="MFS"/>
</dbReference>
<dbReference type="Proteomes" id="UP000007110">
    <property type="component" value="Unassembled WGS sequence"/>
</dbReference>
<evidence type="ECO:0000256" key="2">
    <source>
        <dbReference type="ARBA" id="ARBA00022692"/>
    </source>
</evidence>
<feature type="transmembrane region" description="Helical" evidence="5">
    <location>
        <begin position="291"/>
        <end position="312"/>
    </location>
</feature>
<evidence type="ECO:0000256" key="3">
    <source>
        <dbReference type="ARBA" id="ARBA00022989"/>
    </source>
</evidence>
<dbReference type="RefSeq" id="XP_030850147.1">
    <property type="nucleotide sequence ID" value="XM_030994287.1"/>
</dbReference>
<keyword evidence="3 5" id="KW-1133">Transmembrane helix</keyword>
<feature type="transmembrane region" description="Helical" evidence="5">
    <location>
        <begin position="377"/>
        <end position="398"/>
    </location>
</feature>
<dbReference type="AlphaFoldDB" id="A0A7M7T301"/>
<keyword evidence="4 5" id="KW-0472">Membrane</keyword>
<dbReference type="InterPro" id="IPR036259">
    <property type="entry name" value="MFS_trans_sf"/>
</dbReference>
<reference evidence="6" key="2">
    <citation type="submission" date="2021-01" db="UniProtKB">
        <authorList>
            <consortium name="EnsemblMetazoa"/>
        </authorList>
    </citation>
    <scope>IDENTIFICATION</scope>
</reference>
<keyword evidence="2 5" id="KW-0812">Transmembrane</keyword>
<dbReference type="Pfam" id="PF07690">
    <property type="entry name" value="MFS_1"/>
    <property type="match status" value="1"/>
</dbReference>
<feature type="transmembrane region" description="Helical" evidence="5">
    <location>
        <begin position="346"/>
        <end position="365"/>
    </location>
</feature>
<feature type="transmembrane region" description="Helical" evidence="5">
    <location>
        <begin position="321"/>
        <end position="340"/>
    </location>
</feature>